<dbReference type="InterPro" id="IPR000182">
    <property type="entry name" value="GNAT_dom"/>
</dbReference>
<evidence type="ECO:0000256" key="1">
    <source>
        <dbReference type="ARBA" id="ARBA00022679"/>
    </source>
</evidence>
<dbReference type="PROSITE" id="PS51186">
    <property type="entry name" value="GNAT"/>
    <property type="match status" value="1"/>
</dbReference>
<keyword evidence="5" id="KW-1185">Reference proteome</keyword>
<sequence length="189" mass="20720">MYFAEYTPDDHGRPLPGVQVRPAVMEDLPACAVLLASRDGGTASSWLSRLRIWLVAGQLLFVAVHQGKVVGYARLAWQTPGAIGGRNVPDGYYLSGIIVAPEFRRRGIGRALTKARCAWARDRGRRTYFVVNATNHASMDLHREIGFRELTRDFDFPGVTFTGGEGVLFGADASGEWQNITQLGVVAAR</sequence>
<dbReference type="Gene3D" id="3.40.630.30">
    <property type="match status" value="1"/>
</dbReference>
<dbReference type="CDD" id="cd04301">
    <property type="entry name" value="NAT_SF"/>
    <property type="match status" value="1"/>
</dbReference>
<proteinExistence type="predicted"/>
<dbReference type="RefSeq" id="WP_165489347.1">
    <property type="nucleotide sequence ID" value="NZ_FXTL01000015.1"/>
</dbReference>
<dbReference type="InterPro" id="IPR050832">
    <property type="entry name" value="Bact_Acetyltransf"/>
</dbReference>
<evidence type="ECO:0000256" key="2">
    <source>
        <dbReference type="ARBA" id="ARBA00023315"/>
    </source>
</evidence>
<keyword evidence="2" id="KW-0012">Acyltransferase</keyword>
<dbReference type="Proteomes" id="UP000291933">
    <property type="component" value="Unassembled WGS sequence"/>
</dbReference>
<gene>
    <name evidence="4" type="ORF">ET996_11330</name>
</gene>
<evidence type="ECO:0000313" key="5">
    <source>
        <dbReference type="Proteomes" id="UP000291933"/>
    </source>
</evidence>
<keyword evidence="1 4" id="KW-0808">Transferase</keyword>
<name>A0A4Q9KIQ8_PROTD</name>
<feature type="domain" description="N-acetyltransferase" evidence="3">
    <location>
        <begin position="18"/>
        <end position="174"/>
    </location>
</feature>
<dbReference type="Pfam" id="PF00583">
    <property type="entry name" value="Acetyltransf_1"/>
    <property type="match status" value="1"/>
</dbReference>
<dbReference type="EMBL" id="SDMR01000015">
    <property type="protein sequence ID" value="TBT94283.1"/>
    <property type="molecule type" value="Genomic_DNA"/>
</dbReference>
<comment type="caution">
    <text evidence="4">The sequence shown here is derived from an EMBL/GenBank/DDBJ whole genome shotgun (WGS) entry which is preliminary data.</text>
</comment>
<protein>
    <submittedName>
        <fullName evidence="4">GNAT family N-acetyltransferase</fullName>
    </submittedName>
</protein>
<dbReference type="PANTHER" id="PTHR43877">
    <property type="entry name" value="AMINOALKYLPHOSPHONATE N-ACETYLTRANSFERASE-RELATED-RELATED"/>
    <property type="match status" value="1"/>
</dbReference>
<organism evidence="4 5">
    <name type="scientific">Propioniciclava tarda</name>
    <dbReference type="NCBI Taxonomy" id="433330"/>
    <lineage>
        <taxon>Bacteria</taxon>
        <taxon>Bacillati</taxon>
        <taxon>Actinomycetota</taxon>
        <taxon>Actinomycetes</taxon>
        <taxon>Propionibacteriales</taxon>
        <taxon>Propionibacteriaceae</taxon>
        <taxon>Propioniciclava</taxon>
    </lineage>
</organism>
<dbReference type="SUPFAM" id="SSF55729">
    <property type="entry name" value="Acyl-CoA N-acyltransferases (Nat)"/>
    <property type="match status" value="1"/>
</dbReference>
<dbReference type="AlphaFoldDB" id="A0A4Q9KIQ8"/>
<dbReference type="InterPro" id="IPR016181">
    <property type="entry name" value="Acyl_CoA_acyltransferase"/>
</dbReference>
<reference evidence="4 5" key="1">
    <citation type="submission" date="2019-01" db="EMBL/GenBank/DDBJ databases">
        <title>Lactibacter flavus gen. nov., sp. nov., a novel bacterium of the family Propionibacteriaceae isolated from raw milk and dairy products.</title>
        <authorList>
            <person name="Huptas C."/>
            <person name="Wenning M."/>
            <person name="Breitenwieser F."/>
            <person name="Doll E."/>
            <person name="Von Neubeck M."/>
            <person name="Busse H.-J."/>
            <person name="Scherer S."/>
        </authorList>
    </citation>
    <scope>NUCLEOTIDE SEQUENCE [LARGE SCALE GENOMIC DNA]</scope>
    <source>
        <strain evidence="4 5">DSM 22130</strain>
    </source>
</reference>
<evidence type="ECO:0000313" key="4">
    <source>
        <dbReference type="EMBL" id="TBT94283.1"/>
    </source>
</evidence>
<dbReference type="GO" id="GO:0016747">
    <property type="term" value="F:acyltransferase activity, transferring groups other than amino-acyl groups"/>
    <property type="evidence" value="ECO:0007669"/>
    <property type="project" value="InterPro"/>
</dbReference>
<accession>A0A4Q9KIQ8</accession>
<evidence type="ECO:0000259" key="3">
    <source>
        <dbReference type="PROSITE" id="PS51186"/>
    </source>
</evidence>